<evidence type="ECO:0000313" key="2">
    <source>
        <dbReference type="EMBL" id="KAJ8874885.1"/>
    </source>
</evidence>
<evidence type="ECO:0000313" key="3">
    <source>
        <dbReference type="Proteomes" id="UP001159363"/>
    </source>
</evidence>
<accession>A0ABQ9GS62</accession>
<reference evidence="2 3" key="1">
    <citation type="submission" date="2023-02" db="EMBL/GenBank/DDBJ databases">
        <title>LHISI_Scaffold_Assembly.</title>
        <authorList>
            <person name="Stuart O.P."/>
            <person name="Cleave R."/>
            <person name="Magrath M.J.L."/>
            <person name="Mikheyev A.S."/>
        </authorList>
    </citation>
    <scope>NUCLEOTIDE SEQUENCE [LARGE SCALE GENOMIC DNA]</scope>
    <source>
        <strain evidence="2">Daus_M_001</strain>
        <tissue evidence="2">Leg muscle</tissue>
    </source>
</reference>
<dbReference type="Proteomes" id="UP001159363">
    <property type="component" value="Chromosome 8"/>
</dbReference>
<feature type="region of interest" description="Disordered" evidence="1">
    <location>
        <begin position="349"/>
        <end position="369"/>
    </location>
</feature>
<name>A0ABQ9GS62_9NEOP</name>
<protein>
    <submittedName>
        <fullName evidence="2">Uncharacterized protein</fullName>
    </submittedName>
</protein>
<gene>
    <name evidence="2" type="ORF">PR048_022775</name>
</gene>
<comment type="caution">
    <text evidence="2">The sequence shown here is derived from an EMBL/GenBank/DDBJ whole genome shotgun (WGS) entry which is preliminary data.</text>
</comment>
<keyword evidence="3" id="KW-1185">Reference proteome</keyword>
<organism evidence="2 3">
    <name type="scientific">Dryococelus australis</name>
    <dbReference type="NCBI Taxonomy" id="614101"/>
    <lineage>
        <taxon>Eukaryota</taxon>
        <taxon>Metazoa</taxon>
        <taxon>Ecdysozoa</taxon>
        <taxon>Arthropoda</taxon>
        <taxon>Hexapoda</taxon>
        <taxon>Insecta</taxon>
        <taxon>Pterygota</taxon>
        <taxon>Neoptera</taxon>
        <taxon>Polyneoptera</taxon>
        <taxon>Phasmatodea</taxon>
        <taxon>Verophasmatodea</taxon>
        <taxon>Anareolatae</taxon>
        <taxon>Phasmatidae</taxon>
        <taxon>Eurycanthinae</taxon>
        <taxon>Dryococelus</taxon>
    </lineage>
</organism>
<sequence length="369" mass="40362">MNSRNFPNPSDDGRLSAHECGALAIWYKVAAGAGRLACSLPTKANRFRPRPVAFLGIVSGGAASRRSFSGISQPCVPALLHSRLVPPSSALKTSLLRAARIFELISDMLELTINGVRSSVRFSQQLAYGVKGTGSNPEWLFSLLILSEQFLHGVVVTHWIERSPTAKANRVRFPAGRPPPRIFTRWYRARRCRGFSQGSPVSPTIAFHPYSSRFTHIGSSPRRVNPLRSIHSLSTAHRDGLGSTPGRVTPGFSHVGIVPYDAADRRVFSGISHFPRPFVPALLHTYLVSPSSDLKTTMLRAAQISSLAHWSTRSYHVAREMPGSRARKVVEVGGDALTLINTGALRKHSCHSSSRGEEKSRCRRSSSAI</sequence>
<evidence type="ECO:0000256" key="1">
    <source>
        <dbReference type="SAM" id="MobiDB-lite"/>
    </source>
</evidence>
<dbReference type="EMBL" id="JARBHB010000009">
    <property type="protein sequence ID" value="KAJ8874885.1"/>
    <property type="molecule type" value="Genomic_DNA"/>
</dbReference>
<proteinExistence type="predicted"/>